<feature type="domain" description="Micro-fibrillar-associated protein 1 C-terminal" evidence="2">
    <location>
        <begin position="126"/>
        <end position="345"/>
    </location>
</feature>
<feature type="compositionally biased region" description="Pro residues" evidence="1">
    <location>
        <begin position="46"/>
        <end position="56"/>
    </location>
</feature>
<dbReference type="InterPro" id="IPR033194">
    <property type="entry name" value="MFAP1"/>
</dbReference>
<dbReference type="Proteomes" id="UP000800082">
    <property type="component" value="Unassembled WGS sequence"/>
</dbReference>
<evidence type="ECO:0000313" key="4">
    <source>
        <dbReference type="Proteomes" id="UP000800082"/>
    </source>
</evidence>
<dbReference type="AlphaFoldDB" id="A0A6A5RJH7"/>
<feature type="compositionally biased region" description="Acidic residues" evidence="1">
    <location>
        <begin position="79"/>
        <end position="90"/>
    </location>
</feature>
<evidence type="ECO:0000313" key="3">
    <source>
        <dbReference type="EMBL" id="KAF1927789.1"/>
    </source>
</evidence>
<accession>A0A6A5RJH7</accession>
<organism evidence="3 4">
    <name type="scientific">Didymella exigua CBS 183.55</name>
    <dbReference type="NCBI Taxonomy" id="1150837"/>
    <lineage>
        <taxon>Eukaryota</taxon>
        <taxon>Fungi</taxon>
        <taxon>Dikarya</taxon>
        <taxon>Ascomycota</taxon>
        <taxon>Pezizomycotina</taxon>
        <taxon>Dothideomycetes</taxon>
        <taxon>Pleosporomycetidae</taxon>
        <taxon>Pleosporales</taxon>
        <taxon>Pleosporineae</taxon>
        <taxon>Didymellaceae</taxon>
        <taxon>Didymella</taxon>
    </lineage>
</organism>
<feature type="region of interest" description="Disordered" evidence="1">
    <location>
        <begin position="1"/>
        <end position="170"/>
    </location>
</feature>
<name>A0A6A5RJH7_9PLEO</name>
<proteinExistence type="predicted"/>
<evidence type="ECO:0000256" key="1">
    <source>
        <dbReference type="SAM" id="MobiDB-lite"/>
    </source>
</evidence>
<protein>
    <recommendedName>
        <fullName evidence="2">Micro-fibrillar-associated protein 1 C-terminal domain-containing protein</fullName>
    </recommendedName>
</protein>
<dbReference type="PANTHER" id="PTHR15327">
    <property type="entry name" value="MICROFIBRIL-ASSOCIATED PROTEIN"/>
    <property type="match status" value="1"/>
</dbReference>
<gene>
    <name evidence="3" type="ORF">M421DRAFT_64786</name>
</gene>
<feature type="region of interest" description="Disordered" evidence="1">
    <location>
        <begin position="329"/>
        <end position="413"/>
    </location>
</feature>
<dbReference type="EMBL" id="ML978971">
    <property type="protein sequence ID" value="KAF1927789.1"/>
    <property type="molecule type" value="Genomic_DNA"/>
</dbReference>
<feature type="compositionally biased region" description="Basic and acidic residues" evidence="1">
    <location>
        <begin position="390"/>
        <end position="413"/>
    </location>
</feature>
<feature type="compositionally biased region" description="Basic and acidic residues" evidence="1">
    <location>
        <begin position="336"/>
        <end position="381"/>
    </location>
</feature>
<sequence length="413" mass="45771">MPPPKSKKLTAQPIRTRQFAGKPGAAPAAEQSSSSESESEDEPQPKPKPFAKPKPAPIASSFPRSAPRAKLAARPKPDIDEDEFETESEDGNAQGERSGSGSDESSSNEESGSSEEDDDDDDDESSADEAPRKLVRPVFIKKSARTATSAPAQTPEQMAAADEARRHEATKQLVQAQVEARLAERAAAKKDWDDDVEDADINAIDDADGLDPAAEFLAWKLRELHRIKRERVAIETAEAERAEVERRQALSKEERDAEDAAHIAKQADERDGRGPAQFMQKYFHKGAFFTDELAALGLDKRNLMGARFEDQTDREVLPAYMQIRDMTKLGKKGGTRYKDMRSEDTGRWGDYGDDRPKRGQEEYGLDERFRSDAYRGSREEGPSGANARPLGERKRGGDEGGREGKRPRIDERA</sequence>
<feature type="compositionally biased region" description="Acidic residues" evidence="1">
    <location>
        <begin position="112"/>
        <end position="127"/>
    </location>
</feature>
<dbReference type="RefSeq" id="XP_033448041.1">
    <property type="nucleotide sequence ID" value="XM_033596195.1"/>
</dbReference>
<dbReference type="OrthoDB" id="1111734at2759"/>
<keyword evidence="4" id="KW-1185">Reference proteome</keyword>
<feature type="compositionally biased region" description="Low complexity" evidence="1">
    <location>
        <begin position="25"/>
        <end position="36"/>
    </location>
</feature>
<dbReference type="GeneID" id="54353862"/>
<dbReference type="Pfam" id="PF06991">
    <property type="entry name" value="MFAP1"/>
    <property type="match status" value="1"/>
</dbReference>
<feature type="region of interest" description="Disordered" evidence="1">
    <location>
        <begin position="244"/>
        <end position="273"/>
    </location>
</feature>
<feature type="compositionally biased region" description="Low complexity" evidence="1">
    <location>
        <begin position="57"/>
        <end position="74"/>
    </location>
</feature>
<feature type="compositionally biased region" description="Polar residues" evidence="1">
    <location>
        <begin position="145"/>
        <end position="156"/>
    </location>
</feature>
<reference evidence="3" key="1">
    <citation type="journal article" date="2020" name="Stud. Mycol.">
        <title>101 Dothideomycetes genomes: a test case for predicting lifestyles and emergence of pathogens.</title>
        <authorList>
            <person name="Haridas S."/>
            <person name="Albert R."/>
            <person name="Binder M."/>
            <person name="Bloem J."/>
            <person name="Labutti K."/>
            <person name="Salamov A."/>
            <person name="Andreopoulos B."/>
            <person name="Baker S."/>
            <person name="Barry K."/>
            <person name="Bills G."/>
            <person name="Bluhm B."/>
            <person name="Cannon C."/>
            <person name="Castanera R."/>
            <person name="Culley D."/>
            <person name="Daum C."/>
            <person name="Ezra D."/>
            <person name="Gonzalez J."/>
            <person name="Henrissat B."/>
            <person name="Kuo A."/>
            <person name="Liang C."/>
            <person name="Lipzen A."/>
            <person name="Lutzoni F."/>
            <person name="Magnuson J."/>
            <person name="Mondo S."/>
            <person name="Nolan M."/>
            <person name="Ohm R."/>
            <person name="Pangilinan J."/>
            <person name="Park H.-J."/>
            <person name="Ramirez L."/>
            <person name="Alfaro M."/>
            <person name="Sun H."/>
            <person name="Tritt A."/>
            <person name="Yoshinaga Y."/>
            <person name="Zwiers L.-H."/>
            <person name="Turgeon B."/>
            <person name="Goodwin S."/>
            <person name="Spatafora J."/>
            <person name="Crous P."/>
            <person name="Grigoriev I."/>
        </authorList>
    </citation>
    <scope>NUCLEOTIDE SEQUENCE</scope>
    <source>
        <strain evidence="3">CBS 183.55</strain>
    </source>
</reference>
<feature type="compositionally biased region" description="Low complexity" evidence="1">
    <location>
        <begin position="95"/>
        <end position="111"/>
    </location>
</feature>
<dbReference type="InterPro" id="IPR009730">
    <property type="entry name" value="MFAP1_C"/>
</dbReference>
<evidence type="ECO:0000259" key="2">
    <source>
        <dbReference type="Pfam" id="PF06991"/>
    </source>
</evidence>